<dbReference type="RefSeq" id="WP_157750561.1">
    <property type="nucleotide sequence ID" value="NZ_AP017313.1"/>
</dbReference>
<accession>A0A0X8X2K4</accession>
<dbReference type="AlphaFoldDB" id="A0A0X8X2K4"/>
<dbReference type="Proteomes" id="UP000218263">
    <property type="component" value="Chromosome"/>
</dbReference>
<name>A0A0X8X2K4_9SPHI</name>
<evidence type="ECO:0000313" key="1">
    <source>
        <dbReference type="EMBL" id="BAU54591.1"/>
    </source>
</evidence>
<proteinExistence type="predicted"/>
<dbReference type="KEGG" id="mgot:MgSA37_02767"/>
<dbReference type="EMBL" id="AP017313">
    <property type="protein sequence ID" value="BAU54591.1"/>
    <property type="molecule type" value="Genomic_DNA"/>
</dbReference>
<organism evidence="1 2">
    <name type="scientific">Mucilaginibacter gotjawali</name>
    <dbReference type="NCBI Taxonomy" id="1550579"/>
    <lineage>
        <taxon>Bacteria</taxon>
        <taxon>Pseudomonadati</taxon>
        <taxon>Bacteroidota</taxon>
        <taxon>Sphingobacteriia</taxon>
        <taxon>Sphingobacteriales</taxon>
        <taxon>Sphingobacteriaceae</taxon>
        <taxon>Mucilaginibacter</taxon>
    </lineage>
</organism>
<keyword evidence="2" id="KW-1185">Reference proteome</keyword>
<sequence length="47" mass="5145">MSLVKAIVASPQPSPKEREKKSFPFKVLSFGEDLGEASNISILNLLK</sequence>
<gene>
    <name evidence="1" type="ORF">MgSA37_02767</name>
</gene>
<protein>
    <submittedName>
        <fullName evidence="1">Uncharacterized protein</fullName>
    </submittedName>
</protein>
<evidence type="ECO:0000313" key="2">
    <source>
        <dbReference type="Proteomes" id="UP000218263"/>
    </source>
</evidence>
<reference evidence="1 2" key="1">
    <citation type="submission" date="2015-12" db="EMBL/GenBank/DDBJ databases">
        <title>Genome sequence of Mucilaginibacter gotjawali.</title>
        <authorList>
            <person name="Lee J.S."/>
            <person name="Lee K.C."/>
            <person name="Kim K.K."/>
            <person name="Lee B.W."/>
        </authorList>
    </citation>
    <scope>NUCLEOTIDE SEQUENCE [LARGE SCALE GENOMIC DNA]</scope>
    <source>
        <strain evidence="1 2">SA3-7</strain>
    </source>
</reference>